<accession>A0ABT1W9W6</accession>
<gene>
    <name evidence="1" type="ORF">NFI95_14640</name>
</gene>
<dbReference type="Gene3D" id="1.25.40.10">
    <property type="entry name" value="Tetratricopeptide repeat domain"/>
    <property type="match status" value="1"/>
</dbReference>
<reference evidence="1 2" key="1">
    <citation type="submission" date="2022-06" db="EMBL/GenBank/DDBJ databases">
        <title>Endosaccharibacter gen. nov., sp. nov., endophytic bacteria isolated from sugarcane.</title>
        <authorList>
            <person name="Pitiwittayakul N."/>
            <person name="Yukphan P."/>
            <person name="Charoenyingcharoen P."/>
            <person name="Tanasupawat S."/>
        </authorList>
    </citation>
    <scope>NUCLEOTIDE SEQUENCE [LARGE SCALE GENOMIC DNA]</scope>
    <source>
        <strain evidence="1 2">KSS8</strain>
    </source>
</reference>
<keyword evidence="2" id="KW-1185">Reference proteome</keyword>
<comment type="caution">
    <text evidence="1">The sequence shown here is derived from an EMBL/GenBank/DDBJ whole genome shotgun (WGS) entry which is preliminary data.</text>
</comment>
<organism evidence="1 2">
    <name type="scientific">Endosaccharibacter trunci</name>
    <dbReference type="NCBI Taxonomy" id="2812733"/>
    <lineage>
        <taxon>Bacteria</taxon>
        <taxon>Pseudomonadati</taxon>
        <taxon>Pseudomonadota</taxon>
        <taxon>Alphaproteobacteria</taxon>
        <taxon>Acetobacterales</taxon>
        <taxon>Acetobacteraceae</taxon>
        <taxon>Endosaccharibacter</taxon>
    </lineage>
</organism>
<evidence type="ECO:0000313" key="1">
    <source>
        <dbReference type="EMBL" id="MCQ8279680.1"/>
    </source>
</evidence>
<dbReference type="EMBL" id="JAMSKV010000014">
    <property type="protein sequence ID" value="MCQ8279680.1"/>
    <property type="molecule type" value="Genomic_DNA"/>
</dbReference>
<dbReference type="Proteomes" id="UP001524587">
    <property type="component" value="Unassembled WGS sequence"/>
</dbReference>
<protein>
    <recommendedName>
        <fullName evidence="3">Tetratricopeptide repeat protein</fullName>
    </recommendedName>
</protein>
<proteinExistence type="predicted"/>
<sequence length="797" mass="83234">MIAVVDQPGPGIPLIASASPAVGVPFHATAPAVPPVGVSPVSIEAFLIPASANGTTELLLPFDPTVGAAAFCRNGQLDVVFDSRKPVDLSAATGDPAFQAARLTLLPTGTLVELPCDPSNPISLSKVQGGWLLSRHTIKAEPVAPEPVPDGMNFALSDVGDVLTITDPAGGGDLLVGTVRGDTHAVTAVDRSPGYRLVPSQLGLVVERLSDQVELRPYSAGFHLFDPFAPAGGYRPDPASSFSRSIELAHVDQAEQFRRYKAFLATSASLPAAARRGARLDAARAALALGFGIEARQLADIADQDTPGAPDRSVSTFLIGAGALLQGDPDAARLLADPVIGNSDEAALWRGLAVARNTPNDKPSLHSISDFWRLLNAYPAPLRQRIRGEAALALAKGGDRAARALVMQMPDQAGRAGLARALVSEGPDGDKQALAMLDRLYADRDPDVSLSAALEAIDLRLRDRQIDTEQAAKRTEALIYDGRMAGRESEVAIRAARLRAQNHEFKRAIAILRGEVQDGASPEIKRVAGTILEQAADAASAREADGKNSGGNVLGTVKLLQENQDLLPPDANRVALAARLAERLAAQDVPGQAIPFLQQAFAQAPSGKDKAALGLALSRSLLEQGDAKAAASTLESVPLDGLSPASMERLTLLHARILQAEGDRSGALAALVDLKDADALALKASMMGDNKDWQGEASALSALLAARMPEGPDGKPLAEENQELVLRLASALSRAGQVDAVRQLDRTWAASFTDRPKRDMLSLLGAADITSIDDLSRSAADLAAARSALKALGGGAG</sequence>
<evidence type="ECO:0008006" key="3">
    <source>
        <dbReference type="Google" id="ProtNLM"/>
    </source>
</evidence>
<dbReference type="RefSeq" id="WP_422865164.1">
    <property type="nucleotide sequence ID" value="NZ_JAMSKV010000014.1"/>
</dbReference>
<evidence type="ECO:0000313" key="2">
    <source>
        <dbReference type="Proteomes" id="UP001524587"/>
    </source>
</evidence>
<dbReference type="InterPro" id="IPR011990">
    <property type="entry name" value="TPR-like_helical_dom_sf"/>
</dbReference>
<name>A0ABT1W9W6_9PROT</name>